<dbReference type="Proteomes" id="UP000800082">
    <property type="component" value="Unassembled WGS sequence"/>
</dbReference>
<proteinExistence type="predicted"/>
<dbReference type="EMBL" id="ML978991">
    <property type="protein sequence ID" value="KAF1924738.1"/>
    <property type="molecule type" value="Genomic_DNA"/>
</dbReference>
<sequence length="114" mass="12431">MMSFSKSGSPTINATTGDKVLPLRFWYSNDVLSKLALYFASQFEDVLDPEKLIGNWHLIIGRALQAECQCSITPTKALAAIGPQTHVLDSGQDGYSHSLLDGCQGAEVLRPTLY</sequence>
<protein>
    <submittedName>
        <fullName evidence="1">Uncharacterized protein</fullName>
    </submittedName>
</protein>
<dbReference type="OrthoDB" id="21502at2759"/>
<organism evidence="1 2">
    <name type="scientific">Didymella exigua CBS 183.55</name>
    <dbReference type="NCBI Taxonomy" id="1150837"/>
    <lineage>
        <taxon>Eukaryota</taxon>
        <taxon>Fungi</taxon>
        <taxon>Dikarya</taxon>
        <taxon>Ascomycota</taxon>
        <taxon>Pezizomycotina</taxon>
        <taxon>Dothideomycetes</taxon>
        <taxon>Pleosporomycetidae</taxon>
        <taxon>Pleosporales</taxon>
        <taxon>Pleosporineae</taxon>
        <taxon>Didymellaceae</taxon>
        <taxon>Didymella</taxon>
    </lineage>
</organism>
<dbReference type="GeneID" id="54346493"/>
<evidence type="ECO:0000313" key="1">
    <source>
        <dbReference type="EMBL" id="KAF1924738.1"/>
    </source>
</evidence>
<keyword evidence="2" id="KW-1185">Reference proteome</keyword>
<accession>A0A6A5RC25</accession>
<reference evidence="1" key="1">
    <citation type="journal article" date="2020" name="Stud. Mycol.">
        <title>101 Dothideomycetes genomes: a test case for predicting lifestyles and emergence of pathogens.</title>
        <authorList>
            <person name="Haridas S."/>
            <person name="Albert R."/>
            <person name="Binder M."/>
            <person name="Bloem J."/>
            <person name="Labutti K."/>
            <person name="Salamov A."/>
            <person name="Andreopoulos B."/>
            <person name="Baker S."/>
            <person name="Barry K."/>
            <person name="Bills G."/>
            <person name="Bluhm B."/>
            <person name="Cannon C."/>
            <person name="Castanera R."/>
            <person name="Culley D."/>
            <person name="Daum C."/>
            <person name="Ezra D."/>
            <person name="Gonzalez J."/>
            <person name="Henrissat B."/>
            <person name="Kuo A."/>
            <person name="Liang C."/>
            <person name="Lipzen A."/>
            <person name="Lutzoni F."/>
            <person name="Magnuson J."/>
            <person name="Mondo S."/>
            <person name="Nolan M."/>
            <person name="Ohm R."/>
            <person name="Pangilinan J."/>
            <person name="Park H.-J."/>
            <person name="Ramirez L."/>
            <person name="Alfaro M."/>
            <person name="Sun H."/>
            <person name="Tritt A."/>
            <person name="Yoshinaga Y."/>
            <person name="Zwiers L.-H."/>
            <person name="Turgeon B."/>
            <person name="Goodwin S."/>
            <person name="Spatafora J."/>
            <person name="Crous P."/>
            <person name="Grigoriev I."/>
        </authorList>
    </citation>
    <scope>NUCLEOTIDE SEQUENCE</scope>
    <source>
        <strain evidence="1">CBS 183.55</strain>
    </source>
</reference>
<name>A0A6A5RC25_9PLEO</name>
<gene>
    <name evidence="1" type="ORF">M421DRAFT_275493</name>
</gene>
<dbReference type="AlphaFoldDB" id="A0A6A5RC25"/>
<dbReference type="RefSeq" id="XP_033444990.1">
    <property type="nucleotide sequence ID" value="XM_033588846.1"/>
</dbReference>
<evidence type="ECO:0000313" key="2">
    <source>
        <dbReference type="Proteomes" id="UP000800082"/>
    </source>
</evidence>